<dbReference type="PANTHER" id="PTHR12412:SF2">
    <property type="entry name" value="NUCLEAR CAP-BINDING PROTEIN SUBUNIT 1"/>
    <property type="match status" value="1"/>
</dbReference>
<dbReference type="Proteomes" id="UP000800097">
    <property type="component" value="Unassembled WGS sequence"/>
</dbReference>
<dbReference type="GO" id="GO:0000184">
    <property type="term" value="P:nuclear-transcribed mRNA catabolic process, nonsense-mediated decay"/>
    <property type="evidence" value="ECO:0007669"/>
    <property type="project" value="TreeGrafter"/>
</dbReference>
<dbReference type="GO" id="GO:0005634">
    <property type="term" value="C:nucleus"/>
    <property type="evidence" value="ECO:0007669"/>
    <property type="project" value="TreeGrafter"/>
</dbReference>
<evidence type="ECO:0000259" key="3">
    <source>
        <dbReference type="Pfam" id="PF09090"/>
    </source>
</evidence>
<dbReference type="RefSeq" id="XP_033650722.1">
    <property type="nucleotide sequence ID" value="XM_033799051.1"/>
</dbReference>
<evidence type="ECO:0008006" key="6">
    <source>
        <dbReference type="Google" id="ProtNLM"/>
    </source>
</evidence>
<feature type="region of interest" description="Disordered" evidence="1">
    <location>
        <begin position="792"/>
        <end position="823"/>
    </location>
</feature>
<keyword evidence="5" id="KW-1185">Reference proteome</keyword>
<dbReference type="Gene3D" id="1.25.40.180">
    <property type="match status" value="3"/>
</dbReference>
<dbReference type="FunFam" id="1.25.40.180:FF:000035">
    <property type="entry name" value="snRNA cap binding complex subunit (Gcr3)"/>
    <property type="match status" value="1"/>
</dbReference>
<gene>
    <name evidence="4" type="ORF">EI97DRAFT_436238</name>
</gene>
<dbReference type="OrthoDB" id="10252707at2759"/>
<dbReference type="Pfam" id="PF09090">
    <property type="entry name" value="MIF4G_like_2"/>
    <property type="match status" value="1"/>
</dbReference>
<dbReference type="AlphaFoldDB" id="A0A6A6JAI9"/>
<dbReference type="GO" id="GO:0005846">
    <property type="term" value="C:nuclear cap binding complex"/>
    <property type="evidence" value="ECO:0007669"/>
    <property type="project" value="InterPro"/>
</dbReference>
<dbReference type="InterPro" id="IPR016024">
    <property type="entry name" value="ARM-type_fold"/>
</dbReference>
<dbReference type="Pfam" id="PF09088">
    <property type="entry name" value="MIF4G_like"/>
    <property type="match status" value="1"/>
</dbReference>
<evidence type="ECO:0000313" key="5">
    <source>
        <dbReference type="Proteomes" id="UP000800097"/>
    </source>
</evidence>
<organism evidence="4 5">
    <name type="scientific">Westerdykella ornata</name>
    <dbReference type="NCBI Taxonomy" id="318751"/>
    <lineage>
        <taxon>Eukaryota</taxon>
        <taxon>Fungi</taxon>
        <taxon>Dikarya</taxon>
        <taxon>Ascomycota</taxon>
        <taxon>Pezizomycotina</taxon>
        <taxon>Dothideomycetes</taxon>
        <taxon>Pleosporomycetidae</taxon>
        <taxon>Pleosporales</taxon>
        <taxon>Sporormiaceae</taxon>
        <taxon>Westerdykella</taxon>
    </lineage>
</organism>
<feature type="domain" description="MIF4G-like type 1" evidence="2">
    <location>
        <begin position="314"/>
        <end position="505"/>
    </location>
</feature>
<proteinExistence type="predicted"/>
<dbReference type="EMBL" id="ML986512">
    <property type="protein sequence ID" value="KAF2273183.1"/>
    <property type="molecule type" value="Genomic_DNA"/>
</dbReference>
<feature type="compositionally biased region" description="Basic and acidic residues" evidence="1">
    <location>
        <begin position="804"/>
        <end position="814"/>
    </location>
</feature>
<dbReference type="FunFam" id="1.25.40.180:FF:000045">
    <property type="entry name" value="snRNA cap binding complex subunit (Gcr3), putative"/>
    <property type="match status" value="1"/>
</dbReference>
<dbReference type="SUPFAM" id="SSF48371">
    <property type="entry name" value="ARM repeat"/>
    <property type="match status" value="3"/>
</dbReference>
<evidence type="ECO:0000256" key="1">
    <source>
        <dbReference type="SAM" id="MobiDB-lite"/>
    </source>
</evidence>
<dbReference type="GO" id="GO:0003729">
    <property type="term" value="F:mRNA binding"/>
    <property type="evidence" value="ECO:0007669"/>
    <property type="project" value="TreeGrafter"/>
</dbReference>
<reference evidence="4" key="1">
    <citation type="journal article" date="2020" name="Stud. Mycol.">
        <title>101 Dothideomycetes genomes: a test case for predicting lifestyles and emergence of pathogens.</title>
        <authorList>
            <person name="Haridas S."/>
            <person name="Albert R."/>
            <person name="Binder M."/>
            <person name="Bloem J."/>
            <person name="Labutti K."/>
            <person name="Salamov A."/>
            <person name="Andreopoulos B."/>
            <person name="Baker S."/>
            <person name="Barry K."/>
            <person name="Bills G."/>
            <person name="Bluhm B."/>
            <person name="Cannon C."/>
            <person name="Castanera R."/>
            <person name="Culley D."/>
            <person name="Daum C."/>
            <person name="Ezra D."/>
            <person name="Gonzalez J."/>
            <person name="Henrissat B."/>
            <person name="Kuo A."/>
            <person name="Liang C."/>
            <person name="Lipzen A."/>
            <person name="Lutzoni F."/>
            <person name="Magnuson J."/>
            <person name="Mondo S."/>
            <person name="Nolan M."/>
            <person name="Ohm R."/>
            <person name="Pangilinan J."/>
            <person name="Park H.-J."/>
            <person name="Ramirez L."/>
            <person name="Alfaro M."/>
            <person name="Sun H."/>
            <person name="Tritt A."/>
            <person name="Yoshinaga Y."/>
            <person name="Zwiers L.-H."/>
            <person name="Turgeon B."/>
            <person name="Goodwin S."/>
            <person name="Spatafora J."/>
            <person name="Crous P."/>
            <person name="Grigoriev I."/>
        </authorList>
    </citation>
    <scope>NUCLEOTIDE SEQUENCE</scope>
    <source>
        <strain evidence="4">CBS 379.55</strain>
    </source>
</reference>
<dbReference type="GO" id="GO:0000339">
    <property type="term" value="F:RNA cap binding"/>
    <property type="evidence" value="ECO:0007669"/>
    <property type="project" value="InterPro"/>
</dbReference>
<feature type="domain" description="MIF4G-like type 2" evidence="3">
    <location>
        <begin position="523"/>
        <end position="775"/>
    </location>
</feature>
<protein>
    <recommendedName>
        <fullName evidence="6">Cap binding protein</fullName>
    </recommendedName>
</protein>
<dbReference type="GeneID" id="54552226"/>
<sequence>MGYGNRKRRYSGDNDTDDRRFRRRFEDRRVEETPLTRLRRQLLHIGSGRDAYEDAVDLALGLDENFDDTYLQNEFFNIMIQLILEQPFRIPYLALVVIYTNSVNTDIATDALKRIATRTQDALSKGNWAEFKLLLRFLACVQSEFEGDGVFSFLEQLFDTVVDLQSSNENDVVGIELVKVILLTIPYAIFSSGASFHEHAQKLLDKTGIVAGNMLPMEGLIHTYAPNGGDNIPMAYHSVIGLLQSQLIKESAAGWPLSFFRPFIPFPEEHVKVAHLKHPFPAFAIPSPVNPGLKPLFPEAYFSLYTGQDIESVPKLDDIAASLIRDSIVDTIDQLDFNREAVAKFLIDLDQFWVKDKFAHRGTSFEKFKERIKAGEELWKPEDIIVEAIFSQLLKLPNPEHKLVYYHSLITECCKIAPSAIAPSLGRAIRTIYKNLDIMDLELAYRFLDWFAHHVSNFDFRWRWQEWADDLSLTELHPQKAFIIAALDREIRLSFAKRIRSTIPENMHSLIPERLDEDKSPDFKYDNEATPYAAEGQALLALLKKKGSNEDFKQTLDKIRELAAEQGIADVLVPSADAFMTAICRAGAKSLSHVLSCIERGKEQLLSIANNSETARRQIVASVVEYWKDQPGVAVRIIDILLNYTILAPMTVVQWALGDYLGAGEALAKAWVFEMVLNTMAKVTKRNRQIALARLQKDLPEDQIELVEATLAKDRDKARELFRYIEDTLRGVAEGGDTLLEKEASGAISTREGELIRAWARRWHTVFVRKAQVEESVVGEEAVEARVRILEAEPKSPHPMPKVEQMDEDAKPGEETNGADVTL</sequence>
<name>A0A6A6JAI9_WESOR</name>
<dbReference type="InterPro" id="IPR027159">
    <property type="entry name" value="CBP80"/>
</dbReference>
<evidence type="ECO:0000313" key="4">
    <source>
        <dbReference type="EMBL" id="KAF2273183.1"/>
    </source>
</evidence>
<dbReference type="GO" id="GO:0006406">
    <property type="term" value="P:mRNA export from nucleus"/>
    <property type="evidence" value="ECO:0007669"/>
    <property type="project" value="InterPro"/>
</dbReference>
<evidence type="ECO:0000259" key="2">
    <source>
        <dbReference type="Pfam" id="PF09088"/>
    </source>
</evidence>
<accession>A0A6A6JAI9</accession>
<dbReference type="InterPro" id="IPR015174">
    <property type="entry name" value="MIF4G-like_typ-2"/>
</dbReference>
<dbReference type="PANTHER" id="PTHR12412">
    <property type="entry name" value="CAP BINDING PROTEIN"/>
    <property type="match status" value="1"/>
</dbReference>
<dbReference type="InterPro" id="IPR015172">
    <property type="entry name" value="MIF4G-like_typ-1"/>
</dbReference>